<proteinExistence type="predicted"/>
<gene>
    <name evidence="2" type="ORF">ADUPG1_005005</name>
</gene>
<evidence type="ECO:0000256" key="1">
    <source>
        <dbReference type="SAM" id="MobiDB-lite"/>
    </source>
</evidence>
<name>A0ABQ5K7X2_9EUKA</name>
<reference evidence="2" key="1">
    <citation type="submission" date="2022-03" db="EMBL/GenBank/DDBJ databases">
        <title>Draft genome sequence of Aduncisulcus paluster, a free-living microaerophilic Fornicata.</title>
        <authorList>
            <person name="Yuyama I."/>
            <person name="Kume K."/>
            <person name="Tamura T."/>
            <person name="Inagaki Y."/>
            <person name="Hashimoto T."/>
        </authorList>
    </citation>
    <scope>NUCLEOTIDE SEQUENCE</scope>
    <source>
        <strain evidence="2">NY0171</strain>
    </source>
</reference>
<organism evidence="2 3">
    <name type="scientific">Aduncisulcus paluster</name>
    <dbReference type="NCBI Taxonomy" id="2918883"/>
    <lineage>
        <taxon>Eukaryota</taxon>
        <taxon>Metamonada</taxon>
        <taxon>Carpediemonas-like organisms</taxon>
        <taxon>Aduncisulcus</taxon>
    </lineage>
</organism>
<dbReference type="EMBL" id="BQXS01007871">
    <property type="protein sequence ID" value="GKT28646.1"/>
    <property type="molecule type" value="Genomic_DNA"/>
</dbReference>
<feature type="region of interest" description="Disordered" evidence="1">
    <location>
        <begin position="1"/>
        <end position="151"/>
    </location>
</feature>
<sequence>THYKQSQGSRIKPIPSRVISDIIKASKTHPDKRSHSLAKSPEIESQESQEESQEEEEEMEEDMPPQDNTVATDSINGTDLSQNTLQYLENLIEVKKQKQKTEKKRSEKEREERDESEEEECSEQSQQLGDKEMKKKERKRNRSGVEMKKHV</sequence>
<keyword evidence="3" id="KW-1185">Reference proteome</keyword>
<accession>A0ABQ5K7X2</accession>
<feature type="compositionally biased region" description="Polar residues" evidence="1">
    <location>
        <begin position="66"/>
        <end position="87"/>
    </location>
</feature>
<evidence type="ECO:0000313" key="3">
    <source>
        <dbReference type="Proteomes" id="UP001057375"/>
    </source>
</evidence>
<evidence type="ECO:0000313" key="2">
    <source>
        <dbReference type="EMBL" id="GKT28646.1"/>
    </source>
</evidence>
<comment type="caution">
    <text evidence="2">The sequence shown here is derived from an EMBL/GenBank/DDBJ whole genome shotgun (WGS) entry which is preliminary data.</text>
</comment>
<feature type="non-terminal residue" evidence="2">
    <location>
        <position position="151"/>
    </location>
</feature>
<feature type="non-terminal residue" evidence="2">
    <location>
        <position position="1"/>
    </location>
</feature>
<dbReference type="Proteomes" id="UP001057375">
    <property type="component" value="Unassembled WGS sequence"/>
</dbReference>
<feature type="compositionally biased region" description="Basic and acidic residues" evidence="1">
    <location>
        <begin position="92"/>
        <end position="113"/>
    </location>
</feature>
<protein>
    <submittedName>
        <fullName evidence="2">Uncharacterized protein</fullName>
    </submittedName>
</protein>
<feature type="compositionally biased region" description="Acidic residues" evidence="1">
    <location>
        <begin position="44"/>
        <end position="64"/>
    </location>
</feature>